<feature type="compositionally biased region" description="Basic and acidic residues" evidence="1">
    <location>
        <begin position="178"/>
        <end position="187"/>
    </location>
</feature>
<evidence type="ECO:0000256" key="1">
    <source>
        <dbReference type="SAM" id="MobiDB-lite"/>
    </source>
</evidence>
<dbReference type="EMBL" id="HBIV01043872">
    <property type="protein sequence ID" value="CAE0679014.1"/>
    <property type="molecule type" value="Transcribed_RNA"/>
</dbReference>
<evidence type="ECO:0000313" key="2">
    <source>
        <dbReference type="EMBL" id="CAE0679014.1"/>
    </source>
</evidence>
<feature type="region of interest" description="Disordered" evidence="1">
    <location>
        <begin position="164"/>
        <end position="187"/>
    </location>
</feature>
<organism evidence="2">
    <name type="scientific">Lotharella globosa</name>
    <dbReference type="NCBI Taxonomy" id="91324"/>
    <lineage>
        <taxon>Eukaryota</taxon>
        <taxon>Sar</taxon>
        <taxon>Rhizaria</taxon>
        <taxon>Cercozoa</taxon>
        <taxon>Chlorarachniophyceae</taxon>
        <taxon>Lotharella</taxon>
    </lineage>
</organism>
<reference evidence="2" key="1">
    <citation type="submission" date="2021-01" db="EMBL/GenBank/DDBJ databases">
        <authorList>
            <person name="Corre E."/>
            <person name="Pelletier E."/>
            <person name="Niang G."/>
            <person name="Scheremetjew M."/>
            <person name="Finn R."/>
            <person name="Kale V."/>
            <person name="Holt S."/>
            <person name="Cochrane G."/>
            <person name="Meng A."/>
            <person name="Brown T."/>
            <person name="Cohen L."/>
        </authorList>
    </citation>
    <scope>NUCLEOTIDE SEQUENCE</scope>
    <source>
        <strain evidence="2">CCCM811</strain>
    </source>
</reference>
<protein>
    <submittedName>
        <fullName evidence="2">Uncharacterized protein</fullName>
    </submittedName>
</protein>
<sequence>MGERAGGQDSGSEDKSDSLSVGYVGTIPPVVFAGKEKAYFSDNRWMFLRDGEMKTIDDHRVLEVLDNYSEKKPLRPKVAFKIEAWTLRELDSVRKNTAELVRKLKLLQVGDQVWFEAIGKASDGGIFQRTDAPSPLIRNRRENSEIGSRRSLFSISRSRVDDRRKIRYDPLSSPPDVPDEKPPSAIF</sequence>
<dbReference type="AlphaFoldDB" id="A0A7S3ZCJ0"/>
<proteinExistence type="predicted"/>
<gene>
    <name evidence="2" type="ORF">LGLO00237_LOCUS30796</name>
</gene>
<feature type="region of interest" description="Disordered" evidence="1">
    <location>
        <begin position="1"/>
        <end position="20"/>
    </location>
</feature>
<accession>A0A7S3ZCJ0</accession>
<name>A0A7S3ZCJ0_9EUKA</name>